<sequence>MKRIFSIIGLLLFNPYNASAQQLTTSTLIQAGDQNVTAGTTIAGDESYYRFEPIELDEPRTVSDVATTSFTNWQDMMGIPFSWTFARYQQYVPTIAIIDSGGQYAACRLCAGVISGRL</sequence>
<reference evidence="2 3" key="1">
    <citation type="submission" date="2016-07" db="EMBL/GenBank/DDBJ databases">
        <title>Caryophanon tenue genome sequencing.</title>
        <authorList>
            <person name="Verma A."/>
            <person name="Pal Y."/>
            <person name="Krishnamurthi S."/>
        </authorList>
    </citation>
    <scope>NUCLEOTIDE SEQUENCE [LARGE SCALE GENOMIC DNA]</scope>
    <source>
        <strain evidence="2 3">DSM 14152</strain>
    </source>
</reference>
<dbReference type="STRING" id="33978.A6M13_05260"/>
<comment type="caution">
    <text evidence="2">The sequence shown here is derived from an EMBL/GenBank/DDBJ whole genome shotgun (WGS) entry which is preliminary data.</text>
</comment>
<feature type="signal peptide" evidence="1">
    <location>
        <begin position="1"/>
        <end position="20"/>
    </location>
</feature>
<dbReference type="Proteomes" id="UP000093199">
    <property type="component" value="Unassembled WGS sequence"/>
</dbReference>
<dbReference type="EMBL" id="MASJ01000039">
    <property type="protein sequence ID" value="OCS82810.1"/>
    <property type="molecule type" value="Genomic_DNA"/>
</dbReference>
<organism evidence="2 3">
    <name type="scientific">Caryophanon tenue</name>
    <dbReference type="NCBI Taxonomy" id="33978"/>
    <lineage>
        <taxon>Bacteria</taxon>
        <taxon>Bacillati</taxon>
        <taxon>Bacillota</taxon>
        <taxon>Bacilli</taxon>
        <taxon>Bacillales</taxon>
        <taxon>Caryophanaceae</taxon>
        <taxon>Caryophanon</taxon>
    </lineage>
</organism>
<gene>
    <name evidence="2" type="ORF">A6M13_05260</name>
</gene>
<keyword evidence="3" id="KW-1185">Reference proteome</keyword>
<dbReference type="AlphaFoldDB" id="A0A1C0Y6M3"/>
<protein>
    <submittedName>
        <fullName evidence="2">Uncharacterized protein</fullName>
    </submittedName>
</protein>
<evidence type="ECO:0000313" key="2">
    <source>
        <dbReference type="EMBL" id="OCS82810.1"/>
    </source>
</evidence>
<accession>A0A1C0Y6M3</accession>
<proteinExistence type="predicted"/>
<evidence type="ECO:0000256" key="1">
    <source>
        <dbReference type="SAM" id="SignalP"/>
    </source>
</evidence>
<keyword evidence="1" id="KW-0732">Signal</keyword>
<name>A0A1C0Y6M3_9BACL</name>
<feature type="chain" id="PRO_5008648930" evidence="1">
    <location>
        <begin position="21"/>
        <end position="118"/>
    </location>
</feature>
<evidence type="ECO:0000313" key="3">
    <source>
        <dbReference type="Proteomes" id="UP000093199"/>
    </source>
</evidence>